<keyword evidence="1" id="KW-1133">Transmembrane helix</keyword>
<dbReference type="AlphaFoldDB" id="A0A1F8CNP7"/>
<dbReference type="EMBL" id="MGHU01000018">
    <property type="protein sequence ID" value="OGM77459.1"/>
    <property type="molecule type" value="Genomic_DNA"/>
</dbReference>
<gene>
    <name evidence="2" type="ORF">A2188_03410</name>
</gene>
<comment type="caution">
    <text evidence="2">The sequence shown here is derived from an EMBL/GenBank/DDBJ whole genome shotgun (WGS) entry which is preliminary data.</text>
</comment>
<proteinExistence type="predicted"/>
<name>A0A1F8CNP7_9BACT</name>
<feature type="transmembrane region" description="Helical" evidence="1">
    <location>
        <begin position="32"/>
        <end position="50"/>
    </location>
</feature>
<keyword evidence="1" id="KW-0472">Membrane</keyword>
<reference evidence="2 3" key="1">
    <citation type="journal article" date="2016" name="Nat. Commun.">
        <title>Thousands of microbial genomes shed light on interconnected biogeochemical processes in an aquifer system.</title>
        <authorList>
            <person name="Anantharaman K."/>
            <person name="Brown C.T."/>
            <person name="Hug L.A."/>
            <person name="Sharon I."/>
            <person name="Castelle C.J."/>
            <person name="Probst A.J."/>
            <person name="Thomas B.C."/>
            <person name="Singh A."/>
            <person name="Wilkins M.J."/>
            <person name="Karaoz U."/>
            <person name="Brodie E.L."/>
            <person name="Williams K.H."/>
            <person name="Hubbard S.S."/>
            <person name="Banfield J.F."/>
        </authorList>
    </citation>
    <scope>NUCLEOTIDE SEQUENCE [LARGE SCALE GENOMIC DNA]</scope>
</reference>
<evidence type="ECO:0000256" key="1">
    <source>
        <dbReference type="SAM" id="Phobius"/>
    </source>
</evidence>
<accession>A0A1F8CNP7</accession>
<organism evidence="2 3">
    <name type="scientific">Candidatus Woesebacteria bacterium RIFOXYA1_FULL_43_9</name>
    <dbReference type="NCBI Taxonomy" id="1802534"/>
    <lineage>
        <taxon>Bacteria</taxon>
        <taxon>Candidatus Woeseibacteriota</taxon>
    </lineage>
</organism>
<evidence type="ECO:0000313" key="3">
    <source>
        <dbReference type="Proteomes" id="UP000179241"/>
    </source>
</evidence>
<dbReference type="Proteomes" id="UP000179241">
    <property type="component" value="Unassembled WGS sequence"/>
</dbReference>
<protein>
    <submittedName>
        <fullName evidence="2">Uncharacterized protein</fullName>
    </submittedName>
</protein>
<keyword evidence="1" id="KW-0812">Transmembrane</keyword>
<evidence type="ECO:0000313" key="2">
    <source>
        <dbReference type="EMBL" id="OGM77459.1"/>
    </source>
</evidence>
<sequence length="227" mass="25358">MENYQEQRKNRYLNFFLNIYSLYNEKVSLRKFVELLLTLVAVIVFSLFAIKPTSITIIGLVKEIDEKEKTIALLDQKIDNLRIGQAKYSQLIEFTDVFDTALASQAPAGSFVRYIEKYATQNNLTVSAKASKIGWVGNSPTVTTNLSSSKEVLGNLFKFDPSLDFFSGSVSFQGAYGDCLSFAKIISTVRTPIILDKIVFSKGETDIVSGTMDVRIPYLKSSPESNI</sequence>